<evidence type="ECO:0000313" key="3">
    <source>
        <dbReference type="Proteomes" id="UP000244855"/>
    </source>
</evidence>
<organism evidence="2 3">
    <name type="scientific">Periconia macrospinosa</name>
    <dbReference type="NCBI Taxonomy" id="97972"/>
    <lineage>
        <taxon>Eukaryota</taxon>
        <taxon>Fungi</taxon>
        <taxon>Dikarya</taxon>
        <taxon>Ascomycota</taxon>
        <taxon>Pezizomycotina</taxon>
        <taxon>Dothideomycetes</taxon>
        <taxon>Pleosporomycetidae</taxon>
        <taxon>Pleosporales</taxon>
        <taxon>Massarineae</taxon>
        <taxon>Periconiaceae</taxon>
        <taxon>Periconia</taxon>
    </lineage>
</organism>
<sequence length="145" mass="16107">MPASSTIWYPSTRQIAMPPAADRRRPSRSNSCYDWCLQPAFRVPALNVHNPFPDPHSSPPPPPPPPPPLTAVCLADLVPFQPPDDSNLLKRPNTFTPDAFGTHHPITVGNYNMPRIPPLHQNRLLPPWMEHALSSTILPEAAARH</sequence>
<keyword evidence="3" id="KW-1185">Reference proteome</keyword>
<gene>
    <name evidence="2" type="ORF">DM02DRAFT_302036</name>
</gene>
<feature type="region of interest" description="Disordered" evidence="1">
    <location>
        <begin position="47"/>
        <end position="72"/>
    </location>
</feature>
<dbReference type="EMBL" id="KZ805342">
    <property type="protein sequence ID" value="PVI02501.1"/>
    <property type="molecule type" value="Genomic_DNA"/>
</dbReference>
<accession>A0A2V1DWF3</accession>
<reference evidence="2 3" key="1">
    <citation type="journal article" date="2018" name="Sci. Rep.">
        <title>Comparative genomics provides insights into the lifestyle and reveals functional heterogeneity of dark septate endophytic fungi.</title>
        <authorList>
            <person name="Knapp D.G."/>
            <person name="Nemeth J.B."/>
            <person name="Barry K."/>
            <person name="Hainaut M."/>
            <person name="Henrissat B."/>
            <person name="Johnson J."/>
            <person name="Kuo A."/>
            <person name="Lim J.H.P."/>
            <person name="Lipzen A."/>
            <person name="Nolan M."/>
            <person name="Ohm R.A."/>
            <person name="Tamas L."/>
            <person name="Grigoriev I.V."/>
            <person name="Spatafora J.W."/>
            <person name="Nagy L.G."/>
            <person name="Kovacs G.M."/>
        </authorList>
    </citation>
    <scope>NUCLEOTIDE SEQUENCE [LARGE SCALE GENOMIC DNA]</scope>
    <source>
        <strain evidence="2 3">DSE2036</strain>
    </source>
</reference>
<dbReference type="Proteomes" id="UP000244855">
    <property type="component" value="Unassembled WGS sequence"/>
</dbReference>
<feature type="compositionally biased region" description="Polar residues" evidence="1">
    <location>
        <begin position="1"/>
        <end position="14"/>
    </location>
</feature>
<name>A0A2V1DWF3_9PLEO</name>
<feature type="compositionally biased region" description="Pro residues" evidence="1">
    <location>
        <begin position="52"/>
        <end position="69"/>
    </location>
</feature>
<dbReference type="AlphaFoldDB" id="A0A2V1DWF3"/>
<proteinExistence type="predicted"/>
<protein>
    <submittedName>
        <fullName evidence="2">Uncharacterized protein</fullName>
    </submittedName>
</protein>
<evidence type="ECO:0000256" key="1">
    <source>
        <dbReference type="SAM" id="MobiDB-lite"/>
    </source>
</evidence>
<evidence type="ECO:0000313" key="2">
    <source>
        <dbReference type="EMBL" id="PVI02501.1"/>
    </source>
</evidence>
<feature type="region of interest" description="Disordered" evidence="1">
    <location>
        <begin position="1"/>
        <end position="29"/>
    </location>
</feature>